<dbReference type="InParanoid" id="A0A5J5F998"/>
<sequence>MSSVRTGVPRFAHPLSSHHAILFFFALAPPAEPIVDLVHKYFRLTPPPSRHYHCTSHQHKAIRQLPLPLHTTLSALRSPQPVCGHINDSLPPHPITSTTTTPLQGCTQAVHTVHNAGSFADPPQPQRP</sequence>
<dbReference type="Proteomes" id="UP000326924">
    <property type="component" value="Unassembled WGS sequence"/>
</dbReference>
<accession>A0A5J5F998</accession>
<name>A0A5J5F998_9PEZI</name>
<comment type="caution">
    <text evidence="1">The sequence shown here is derived from an EMBL/GenBank/DDBJ whole genome shotgun (WGS) entry which is preliminary data.</text>
</comment>
<dbReference type="EMBL" id="VXIS01000012">
    <property type="protein sequence ID" value="KAA8913745.1"/>
    <property type="molecule type" value="Genomic_DNA"/>
</dbReference>
<evidence type="ECO:0000313" key="1">
    <source>
        <dbReference type="EMBL" id="KAA8913745.1"/>
    </source>
</evidence>
<proteinExistence type="predicted"/>
<reference evidence="1 2" key="1">
    <citation type="submission" date="2019-09" db="EMBL/GenBank/DDBJ databases">
        <title>Draft genome of the ectomycorrhizal ascomycete Sphaerosporella brunnea.</title>
        <authorList>
            <consortium name="DOE Joint Genome Institute"/>
            <person name="Benucci G.M."/>
            <person name="Marozzi G."/>
            <person name="Antonielli L."/>
            <person name="Sanchez S."/>
            <person name="Marco P."/>
            <person name="Wang X."/>
            <person name="Falini L.B."/>
            <person name="Barry K."/>
            <person name="Haridas S."/>
            <person name="Lipzen A."/>
            <person name="Labutti K."/>
            <person name="Grigoriev I.V."/>
            <person name="Murat C."/>
            <person name="Martin F."/>
            <person name="Albertini E."/>
            <person name="Donnini D."/>
            <person name="Bonito G."/>
        </authorList>
    </citation>
    <scope>NUCLEOTIDE SEQUENCE [LARGE SCALE GENOMIC DNA]</scope>
    <source>
        <strain evidence="1 2">Sb_GMNB300</strain>
    </source>
</reference>
<dbReference type="AlphaFoldDB" id="A0A5J5F998"/>
<organism evidence="1 2">
    <name type="scientific">Sphaerosporella brunnea</name>
    <dbReference type="NCBI Taxonomy" id="1250544"/>
    <lineage>
        <taxon>Eukaryota</taxon>
        <taxon>Fungi</taxon>
        <taxon>Dikarya</taxon>
        <taxon>Ascomycota</taxon>
        <taxon>Pezizomycotina</taxon>
        <taxon>Pezizomycetes</taxon>
        <taxon>Pezizales</taxon>
        <taxon>Pyronemataceae</taxon>
        <taxon>Sphaerosporella</taxon>
    </lineage>
</organism>
<protein>
    <submittedName>
        <fullName evidence="1">Uncharacterized protein</fullName>
    </submittedName>
</protein>
<keyword evidence="2" id="KW-1185">Reference proteome</keyword>
<gene>
    <name evidence="1" type="ORF">FN846DRAFT_58367</name>
</gene>
<evidence type="ECO:0000313" key="2">
    <source>
        <dbReference type="Proteomes" id="UP000326924"/>
    </source>
</evidence>